<name>A0A067MEU5_BOTB1</name>
<reference evidence="4" key="1">
    <citation type="journal article" date="2014" name="Proc. Natl. Acad. Sci. U.S.A.">
        <title>Extensive sampling of basidiomycete genomes demonstrates inadequacy of the white-rot/brown-rot paradigm for wood decay fungi.</title>
        <authorList>
            <person name="Riley R."/>
            <person name="Salamov A.A."/>
            <person name="Brown D.W."/>
            <person name="Nagy L.G."/>
            <person name="Floudas D."/>
            <person name="Held B.W."/>
            <person name="Levasseur A."/>
            <person name="Lombard V."/>
            <person name="Morin E."/>
            <person name="Otillar R."/>
            <person name="Lindquist E.A."/>
            <person name="Sun H."/>
            <person name="LaButti K.M."/>
            <person name="Schmutz J."/>
            <person name="Jabbour D."/>
            <person name="Luo H."/>
            <person name="Baker S.E."/>
            <person name="Pisabarro A.G."/>
            <person name="Walton J.D."/>
            <person name="Blanchette R.A."/>
            <person name="Henrissat B."/>
            <person name="Martin F."/>
            <person name="Cullen D."/>
            <person name="Hibbett D.S."/>
            <person name="Grigoriev I.V."/>
        </authorList>
    </citation>
    <scope>NUCLEOTIDE SEQUENCE [LARGE SCALE GENOMIC DNA]</scope>
    <source>
        <strain evidence="4">FD-172 SS1</strain>
    </source>
</reference>
<accession>A0A067MEU5</accession>
<evidence type="ECO:0000256" key="1">
    <source>
        <dbReference type="SAM" id="MobiDB-lite"/>
    </source>
</evidence>
<keyword evidence="4" id="KW-1185">Reference proteome</keyword>
<evidence type="ECO:0000313" key="3">
    <source>
        <dbReference type="EMBL" id="KDQ10116.1"/>
    </source>
</evidence>
<feature type="transmembrane region" description="Helical" evidence="2">
    <location>
        <begin position="234"/>
        <end position="255"/>
    </location>
</feature>
<keyword evidence="2" id="KW-0472">Membrane</keyword>
<feature type="region of interest" description="Disordered" evidence="1">
    <location>
        <begin position="450"/>
        <end position="488"/>
    </location>
</feature>
<feature type="compositionally biased region" description="Acidic residues" evidence="1">
    <location>
        <begin position="470"/>
        <end position="485"/>
    </location>
</feature>
<feature type="region of interest" description="Disordered" evidence="1">
    <location>
        <begin position="85"/>
        <end position="109"/>
    </location>
</feature>
<dbReference type="EMBL" id="KL198071">
    <property type="protein sequence ID" value="KDQ10116.1"/>
    <property type="molecule type" value="Genomic_DNA"/>
</dbReference>
<keyword evidence="2" id="KW-1133">Transmembrane helix</keyword>
<proteinExistence type="predicted"/>
<dbReference type="Proteomes" id="UP000027195">
    <property type="component" value="Unassembled WGS sequence"/>
</dbReference>
<feature type="transmembrane region" description="Helical" evidence="2">
    <location>
        <begin position="7"/>
        <end position="28"/>
    </location>
</feature>
<dbReference type="InParanoid" id="A0A067MEU5"/>
<feature type="compositionally biased region" description="Polar residues" evidence="1">
    <location>
        <begin position="92"/>
        <end position="106"/>
    </location>
</feature>
<gene>
    <name evidence="3" type="ORF">BOTBODRAFT_58308</name>
</gene>
<evidence type="ECO:0008006" key="5">
    <source>
        <dbReference type="Google" id="ProtNLM"/>
    </source>
</evidence>
<feature type="region of interest" description="Disordered" evidence="1">
    <location>
        <begin position="352"/>
        <end position="392"/>
    </location>
</feature>
<evidence type="ECO:0000313" key="4">
    <source>
        <dbReference type="Proteomes" id="UP000027195"/>
    </source>
</evidence>
<dbReference type="HOGENOM" id="CLU_465377_0_0_1"/>
<sequence length="586" mass="63930">MLLRIGLLVKAVLLALEVLLPVVVLVHIPPATVRLPTISEGRHIFAHSGTSALALVSTARTHHLRIPIELCDYVPLETFDAATLDSPKDDQPFSQSPAEDSVNSPGQIDRDSMSVVLPRVLEILESSSYPSERDIALVQALRRYLSTSDGLERQHRRPDSNVRVKVSSMPKPIVFPADACSIHDYTIAPQPTCAANGTQWNNADGMGHYQVLARFASFPQKSARVKSQWVSVKNTYACAAILGLVGAVAMLLLMIRSRLNLAHLVPAPSSAIDPRYFGVNMDRLSLFASDALGGETAGTPLMQSSSSERSFWALYNELSSECIPLPEKMADAKAIGSTKPLKIRSARVMQSVGVQTEAEEDKSCPPSKSAPPATPISRRRAPSASSAHTDRFSTPIARLQYSIVLDTSRGDREEGGSRRCAARALCPATPLGHRSAQRVPVLTSRGQTLTPLQYNIASESPVGGEGQAEGQEDEDEGEDDEDEGSENLNNNFLLYHDNRLAKFLAYEVRQIHGAPGSMRWIRVETPPHLRVYRLKYVDPAAVAFRADLAEYLAVVRARNELEETLRQVYPGGACAQAIQKIYGSPV</sequence>
<protein>
    <recommendedName>
        <fullName evidence="5">Transmembrane protein</fullName>
    </recommendedName>
</protein>
<dbReference type="AlphaFoldDB" id="A0A067MEU5"/>
<evidence type="ECO:0000256" key="2">
    <source>
        <dbReference type="SAM" id="Phobius"/>
    </source>
</evidence>
<organism evidence="3 4">
    <name type="scientific">Botryobasidium botryosum (strain FD-172 SS1)</name>
    <dbReference type="NCBI Taxonomy" id="930990"/>
    <lineage>
        <taxon>Eukaryota</taxon>
        <taxon>Fungi</taxon>
        <taxon>Dikarya</taxon>
        <taxon>Basidiomycota</taxon>
        <taxon>Agaricomycotina</taxon>
        <taxon>Agaricomycetes</taxon>
        <taxon>Cantharellales</taxon>
        <taxon>Botryobasidiaceae</taxon>
        <taxon>Botryobasidium</taxon>
    </lineage>
</organism>
<keyword evidence="2" id="KW-0812">Transmembrane</keyword>